<dbReference type="SMART" id="SM00257">
    <property type="entry name" value="LysM"/>
    <property type="match status" value="1"/>
</dbReference>
<dbReference type="CDD" id="cd06414">
    <property type="entry name" value="GH25_LytC-like"/>
    <property type="match status" value="1"/>
</dbReference>
<keyword evidence="4" id="KW-0326">Glycosidase</keyword>
<dbReference type="Gene3D" id="3.10.350.10">
    <property type="entry name" value="LysM domain"/>
    <property type="match status" value="1"/>
</dbReference>
<feature type="domain" description="LysM" evidence="5">
    <location>
        <begin position="448"/>
        <end position="494"/>
    </location>
</feature>
<reference evidence="6 7" key="1">
    <citation type="journal article" date="2016" name="Appl. Environ. Microbiol.">
        <title>Function and Phylogeny of Bacterial Butyryl Coenzyme A:Acetate Transferases and Their Diversity in the Proximal Colon of Swine.</title>
        <authorList>
            <person name="Trachsel J."/>
            <person name="Bayles D.O."/>
            <person name="Looft T."/>
            <person name="Levine U.Y."/>
            <person name="Allen H.K."/>
        </authorList>
    </citation>
    <scope>NUCLEOTIDE SEQUENCE [LARGE SCALE GENOMIC DNA]</scope>
    <source>
        <strain evidence="6 7">68-3-10</strain>
    </source>
</reference>
<evidence type="ECO:0000256" key="3">
    <source>
        <dbReference type="ARBA" id="ARBA00022801"/>
    </source>
</evidence>
<evidence type="ECO:0000259" key="5">
    <source>
        <dbReference type="PROSITE" id="PS51782"/>
    </source>
</evidence>
<comment type="similarity">
    <text evidence="1">Belongs to the glycosyl hydrolase 25 family.</text>
</comment>
<dbReference type="Pfam" id="PF08230">
    <property type="entry name" value="CW_7"/>
    <property type="match status" value="1"/>
</dbReference>
<comment type="caution">
    <text evidence="6">The sequence shown here is derived from an EMBL/GenBank/DDBJ whole genome shotgun (WGS) entry which is preliminary data.</text>
</comment>
<dbReference type="Pfam" id="PF01476">
    <property type="entry name" value="LysM"/>
    <property type="match status" value="1"/>
</dbReference>
<dbReference type="InterPro" id="IPR018077">
    <property type="entry name" value="Glyco_hydro_fam25_subgr"/>
</dbReference>
<evidence type="ECO:0000256" key="2">
    <source>
        <dbReference type="ARBA" id="ARBA00022729"/>
    </source>
</evidence>
<dbReference type="GO" id="GO:0003796">
    <property type="term" value="F:lysozyme activity"/>
    <property type="evidence" value="ECO:0007669"/>
    <property type="project" value="InterPro"/>
</dbReference>
<dbReference type="Gene3D" id="3.20.20.80">
    <property type="entry name" value="Glycosidases"/>
    <property type="match status" value="1"/>
</dbReference>
<dbReference type="OrthoDB" id="1771597at2"/>
<dbReference type="InterPro" id="IPR007921">
    <property type="entry name" value="CHAP_dom"/>
</dbReference>
<dbReference type="STRING" id="1261640.BHK98_11215"/>
<accession>A0A1Q9JKB4</accession>
<dbReference type="GO" id="GO:0016052">
    <property type="term" value="P:carbohydrate catabolic process"/>
    <property type="evidence" value="ECO:0007669"/>
    <property type="project" value="TreeGrafter"/>
</dbReference>
<dbReference type="PANTHER" id="PTHR34135">
    <property type="entry name" value="LYSOZYME"/>
    <property type="match status" value="1"/>
</dbReference>
<name>A0A1Q9JKB4_9FIRM</name>
<evidence type="ECO:0000256" key="4">
    <source>
        <dbReference type="ARBA" id="ARBA00023295"/>
    </source>
</evidence>
<dbReference type="RefSeq" id="WP_075714325.1">
    <property type="nucleotide sequence ID" value="NZ_MJIE01000001.1"/>
</dbReference>
<dbReference type="SUPFAM" id="SSF54001">
    <property type="entry name" value="Cysteine proteinases"/>
    <property type="match status" value="1"/>
</dbReference>
<keyword evidence="2" id="KW-0732">Signal</keyword>
<proteinExistence type="inferred from homology"/>
<keyword evidence="7" id="KW-1185">Reference proteome</keyword>
<dbReference type="PROSITE" id="PS51904">
    <property type="entry name" value="GLYCOSYL_HYDROL_F25_2"/>
    <property type="match status" value="1"/>
</dbReference>
<dbReference type="InterPro" id="IPR017853">
    <property type="entry name" value="GH"/>
</dbReference>
<dbReference type="SUPFAM" id="SSF51445">
    <property type="entry name" value="(Trans)glycosidases"/>
    <property type="match status" value="1"/>
</dbReference>
<dbReference type="SMART" id="SM01095">
    <property type="entry name" value="Cpl-7"/>
    <property type="match status" value="1"/>
</dbReference>
<dbReference type="PROSITE" id="PS51782">
    <property type="entry name" value="LYSM"/>
    <property type="match status" value="1"/>
</dbReference>
<gene>
    <name evidence="6" type="ORF">BHK98_11215</name>
</gene>
<dbReference type="InterPro" id="IPR002053">
    <property type="entry name" value="Glyco_hydro_25"/>
</dbReference>
<dbReference type="GO" id="GO:0016998">
    <property type="term" value="P:cell wall macromolecule catabolic process"/>
    <property type="evidence" value="ECO:0007669"/>
    <property type="project" value="InterPro"/>
</dbReference>
<protein>
    <submittedName>
        <fullName evidence="6">Endolysin</fullName>
    </submittedName>
</protein>
<dbReference type="Pfam" id="PF01183">
    <property type="entry name" value="Glyco_hydro_25"/>
    <property type="match status" value="1"/>
</dbReference>
<dbReference type="InterPro" id="IPR013168">
    <property type="entry name" value="Cpl_7_lyso_C"/>
</dbReference>
<dbReference type="SMART" id="SM00641">
    <property type="entry name" value="Glyco_25"/>
    <property type="match status" value="1"/>
</dbReference>
<dbReference type="PANTHER" id="PTHR34135:SF2">
    <property type="entry name" value="LYSOZYME"/>
    <property type="match status" value="1"/>
</dbReference>
<dbReference type="InterPro" id="IPR038765">
    <property type="entry name" value="Papain-like_cys_pep_sf"/>
</dbReference>
<organism evidence="6 7">
    <name type="scientific">Hornefia porci</name>
    <dbReference type="NCBI Taxonomy" id="2652292"/>
    <lineage>
        <taxon>Bacteria</taxon>
        <taxon>Bacillati</taxon>
        <taxon>Bacillota</taxon>
        <taxon>Clostridia</taxon>
        <taxon>Peptostreptococcales</taxon>
        <taxon>Anaerovoracaceae</taxon>
        <taxon>Hornefia</taxon>
    </lineage>
</organism>
<evidence type="ECO:0000313" key="7">
    <source>
        <dbReference type="Proteomes" id="UP000187404"/>
    </source>
</evidence>
<dbReference type="GO" id="GO:0009253">
    <property type="term" value="P:peptidoglycan catabolic process"/>
    <property type="evidence" value="ECO:0007669"/>
    <property type="project" value="InterPro"/>
</dbReference>
<dbReference type="SUPFAM" id="SSF54106">
    <property type="entry name" value="LysM domain"/>
    <property type="match status" value="1"/>
</dbReference>
<evidence type="ECO:0000256" key="1">
    <source>
        <dbReference type="ARBA" id="ARBA00010646"/>
    </source>
</evidence>
<dbReference type="EMBL" id="MJIE01000001">
    <property type="protein sequence ID" value="OLR56585.1"/>
    <property type="molecule type" value="Genomic_DNA"/>
</dbReference>
<dbReference type="Proteomes" id="UP000187404">
    <property type="component" value="Unassembled WGS sequence"/>
</dbReference>
<sequence>MTRKGIDVSHWQGTIDWNKVKKAGIEFAIIKAGGSDAGFYTDSKWEANYKGAKAAGIPIGAYYFVGKDCVTAAAGKADAERFLQILKGKQLEYPVYMDNEAQPASAKAGITEATIAFCKTMEAAGYFVGIYGSAVSGFKERMDDTKLTPYAHWVAQYASKCSYKGDYGIWQYSSKGSVDGISGNVDLDYAYVDYPSIIKNGGFNGYTKAASEDSTPAPAASSQRDKVVAQARAWLGKKESDGSHKEIIDVYNSHKPLARGYAVTYTDAWCATFVSAVAIKCDLTDIIPTECGCGQMIQLFQKLGEWIENDAYVPAPGDVIFYDWQDSGSGDNTGWPDHVGIVEAISGITITDIEGNKSNAVGRRTLQVNGKYIRGYGVPKYSTGSAAPATATPTTPAKTVDELAKEVLDGKWGNGTDRKERLTAAGYDYSAVQAKVNALVKKQDADPVYYTVKSGDTLSGIAARYGTSVSAIQKLNPTLIKNVNLILTGWKIRVK</sequence>
<keyword evidence="3" id="KW-0378">Hydrolase</keyword>
<dbReference type="Pfam" id="PF05257">
    <property type="entry name" value="CHAP"/>
    <property type="match status" value="1"/>
</dbReference>
<dbReference type="AlphaFoldDB" id="A0A1Q9JKB4"/>
<dbReference type="InterPro" id="IPR018392">
    <property type="entry name" value="LysM"/>
</dbReference>
<dbReference type="InterPro" id="IPR036779">
    <property type="entry name" value="LysM_dom_sf"/>
</dbReference>
<evidence type="ECO:0000313" key="6">
    <source>
        <dbReference type="EMBL" id="OLR56585.1"/>
    </source>
</evidence>
<dbReference type="CDD" id="cd00118">
    <property type="entry name" value="LysM"/>
    <property type="match status" value="1"/>
</dbReference>